<dbReference type="InterPro" id="IPR036412">
    <property type="entry name" value="HAD-like_sf"/>
</dbReference>
<accession>A0A917PEQ0</accession>
<proteinExistence type="predicted"/>
<organism evidence="1 2">
    <name type="scientific">Deinococcus aquiradiocola</name>
    <dbReference type="NCBI Taxonomy" id="393059"/>
    <lineage>
        <taxon>Bacteria</taxon>
        <taxon>Thermotogati</taxon>
        <taxon>Deinococcota</taxon>
        <taxon>Deinococci</taxon>
        <taxon>Deinococcales</taxon>
        <taxon>Deinococcaceae</taxon>
        <taxon>Deinococcus</taxon>
    </lineage>
</organism>
<name>A0A917PEQ0_9DEIO</name>
<dbReference type="GO" id="GO:0008967">
    <property type="term" value="F:phosphoglycolate phosphatase activity"/>
    <property type="evidence" value="ECO:0007669"/>
    <property type="project" value="TreeGrafter"/>
</dbReference>
<dbReference type="PANTHER" id="PTHR43434">
    <property type="entry name" value="PHOSPHOGLYCOLATE PHOSPHATASE"/>
    <property type="match status" value="1"/>
</dbReference>
<reference evidence="1" key="2">
    <citation type="submission" date="2020-09" db="EMBL/GenBank/DDBJ databases">
        <authorList>
            <person name="Sun Q."/>
            <person name="Ohkuma M."/>
        </authorList>
    </citation>
    <scope>NUCLEOTIDE SEQUENCE</scope>
    <source>
        <strain evidence="1">JCM 14371</strain>
    </source>
</reference>
<dbReference type="SFLD" id="SFLDS00003">
    <property type="entry name" value="Haloacid_Dehalogenase"/>
    <property type="match status" value="1"/>
</dbReference>
<dbReference type="InterPro" id="IPR023198">
    <property type="entry name" value="PGP-like_dom2"/>
</dbReference>
<comment type="caution">
    <text evidence="1">The sequence shown here is derived from an EMBL/GenBank/DDBJ whole genome shotgun (WGS) entry which is preliminary data.</text>
</comment>
<dbReference type="NCBIfam" id="TIGR01509">
    <property type="entry name" value="HAD-SF-IA-v3"/>
    <property type="match status" value="1"/>
</dbReference>
<dbReference type="NCBIfam" id="TIGR01549">
    <property type="entry name" value="HAD-SF-IA-v1"/>
    <property type="match status" value="1"/>
</dbReference>
<dbReference type="GO" id="GO:0005829">
    <property type="term" value="C:cytosol"/>
    <property type="evidence" value="ECO:0007669"/>
    <property type="project" value="TreeGrafter"/>
</dbReference>
<dbReference type="RefSeq" id="WP_188962342.1">
    <property type="nucleotide sequence ID" value="NZ_BMOE01000004.1"/>
</dbReference>
<dbReference type="AlphaFoldDB" id="A0A917PEQ0"/>
<dbReference type="Pfam" id="PF00702">
    <property type="entry name" value="Hydrolase"/>
    <property type="match status" value="1"/>
</dbReference>
<dbReference type="InterPro" id="IPR006439">
    <property type="entry name" value="HAD-SF_hydro_IA"/>
</dbReference>
<dbReference type="InterPro" id="IPR023214">
    <property type="entry name" value="HAD_sf"/>
</dbReference>
<sequence>MTFRHVLWDLDGTLLDTYPATDGSLVAALAGLGAAVPLAEVQALTRLTLDHAVEVLSRRAGLHVPDVHAAYAREYAVRGQQAAPAMPGAAQVMRAVRAAGGLNLLGTHRDREGARWRLEAAGLDALLDDMLCVSDGYARKPDPALFRALLSRHALDARDVLVVGDRELDVQAGRAAGCRTALLLTPGVTVAHTADVELPDLTALLQTADTA</sequence>
<dbReference type="InterPro" id="IPR050155">
    <property type="entry name" value="HAD-like_hydrolase_sf"/>
</dbReference>
<dbReference type="SFLD" id="SFLDG01129">
    <property type="entry name" value="C1.5:_HAD__Beta-PGM__Phosphata"/>
    <property type="match status" value="1"/>
</dbReference>
<dbReference type="EMBL" id="BMOE01000004">
    <property type="protein sequence ID" value="GGJ73661.1"/>
    <property type="molecule type" value="Genomic_DNA"/>
</dbReference>
<gene>
    <name evidence="1" type="ORF">GCM10008939_17430</name>
</gene>
<dbReference type="Gene3D" id="3.40.50.1000">
    <property type="entry name" value="HAD superfamily/HAD-like"/>
    <property type="match status" value="1"/>
</dbReference>
<dbReference type="SUPFAM" id="SSF56784">
    <property type="entry name" value="HAD-like"/>
    <property type="match status" value="1"/>
</dbReference>
<keyword evidence="2" id="KW-1185">Reference proteome</keyword>
<dbReference type="GO" id="GO:0006281">
    <property type="term" value="P:DNA repair"/>
    <property type="evidence" value="ECO:0007669"/>
    <property type="project" value="TreeGrafter"/>
</dbReference>
<evidence type="ECO:0000313" key="1">
    <source>
        <dbReference type="EMBL" id="GGJ73661.1"/>
    </source>
</evidence>
<dbReference type="Proteomes" id="UP000635726">
    <property type="component" value="Unassembled WGS sequence"/>
</dbReference>
<dbReference type="Gene3D" id="1.10.150.240">
    <property type="entry name" value="Putative phosphatase, domain 2"/>
    <property type="match status" value="1"/>
</dbReference>
<protein>
    <submittedName>
        <fullName evidence="1">Haloacid dehalogenase</fullName>
    </submittedName>
</protein>
<reference evidence="1" key="1">
    <citation type="journal article" date="2014" name="Int. J. Syst. Evol. Microbiol.">
        <title>Complete genome sequence of Corynebacterium casei LMG S-19264T (=DSM 44701T), isolated from a smear-ripened cheese.</title>
        <authorList>
            <consortium name="US DOE Joint Genome Institute (JGI-PGF)"/>
            <person name="Walter F."/>
            <person name="Albersmeier A."/>
            <person name="Kalinowski J."/>
            <person name="Ruckert C."/>
        </authorList>
    </citation>
    <scope>NUCLEOTIDE SEQUENCE</scope>
    <source>
        <strain evidence="1">JCM 14371</strain>
    </source>
</reference>
<evidence type="ECO:0000313" key="2">
    <source>
        <dbReference type="Proteomes" id="UP000635726"/>
    </source>
</evidence>
<dbReference type="PANTHER" id="PTHR43434:SF25">
    <property type="entry name" value="PHOSPHOGLYCOLATE PHOSPHATASE"/>
    <property type="match status" value="1"/>
</dbReference>